<dbReference type="AlphaFoldDB" id="A0A919NL95"/>
<gene>
    <name evidence="1" type="ORF">Ate02nite_29780</name>
</gene>
<dbReference type="Proteomes" id="UP000623608">
    <property type="component" value="Unassembled WGS sequence"/>
</dbReference>
<name>A0A919NL95_9ACTN</name>
<organism evidence="1 2">
    <name type="scientific">Paractinoplanes tereljensis</name>
    <dbReference type="NCBI Taxonomy" id="571912"/>
    <lineage>
        <taxon>Bacteria</taxon>
        <taxon>Bacillati</taxon>
        <taxon>Actinomycetota</taxon>
        <taxon>Actinomycetes</taxon>
        <taxon>Micromonosporales</taxon>
        <taxon>Micromonosporaceae</taxon>
        <taxon>Paractinoplanes</taxon>
    </lineage>
</organism>
<keyword evidence="2" id="KW-1185">Reference proteome</keyword>
<proteinExistence type="predicted"/>
<dbReference type="EMBL" id="BOMY01000021">
    <property type="protein sequence ID" value="GIF20248.1"/>
    <property type="molecule type" value="Genomic_DNA"/>
</dbReference>
<comment type="caution">
    <text evidence="1">The sequence shown here is derived from an EMBL/GenBank/DDBJ whole genome shotgun (WGS) entry which is preliminary data.</text>
</comment>
<evidence type="ECO:0000313" key="1">
    <source>
        <dbReference type="EMBL" id="GIF20248.1"/>
    </source>
</evidence>
<sequence>MPGMRTREAAEAARWLAAHGITRQAGGRWLDDGREIGDNDLVHEWTRDLLVDGGLRLGLGLLDLVDQYWVTVEIGWYVAERDEPGVYDALWAGYRERLEGAAPCEAVLYSLWVDWFSDRDTVDAAFGAVLADDVRHLRSRRRLRELAAGRMHRRAARVLANSGPVRWSLKHDIYEAATALPELHHAVFRGLLMSYHDVYGDLSPVAAMELLDVLHLPPHTEHLAAFRAVLETGAHHHYRNPGLWEQMVG</sequence>
<protein>
    <submittedName>
        <fullName evidence="1">Uncharacterized protein</fullName>
    </submittedName>
</protein>
<reference evidence="1" key="1">
    <citation type="submission" date="2021-01" db="EMBL/GenBank/DDBJ databases">
        <title>Whole genome shotgun sequence of Actinoplanes tereljensis NBRC 105297.</title>
        <authorList>
            <person name="Komaki H."/>
            <person name="Tamura T."/>
        </authorList>
    </citation>
    <scope>NUCLEOTIDE SEQUENCE</scope>
    <source>
        <strain evidence="1">NBRC 105297</strain>
    </source>
</reference>
<accession>A0A919NL95</accession>
<evidence type="ECO:0000313" key="2">
    <source>
        <dbReference type="Proteomes" id="UP000623608"/>
    </source>
</evidence>